<evidence type="ECO:0000256" key="1">
    <source>
        <dbReference type="SAM" id="MobiDB-lite"/>
    </source>
</evidence>
<evidence type="ECO:0000313" key="2">
    <source>
        <dbReference type="EMBL" id="GIO50291.1"/>
    </source>
</evidence>
<gene>
    <name evidence="2" type="ORF">J34TS1_50560</name>
</gene>
<dbReference type="Proteomes" id="UP000682811">
    <property type="component" value="Unassembled WGS sequence"/>
</dbReference>
<accession>A0A920CQV6</accession>
<feature type="region of interest" description="Disordered" evidence="1">
    <location>
        <begin position="79"/>
        <end position="136"/>
    </location>
</feature>
<dbReference type="Pfam" id="PF11208">
    <property type="entry name" value="DUF2992"/>
    <property type="match status" value="1"/>
</dbReference>
<protein>
    <recommendedName>
        <fullName evidence="4">DUF2992 family protein</fullName>
    </recommendedName>
</protein>
<dbReference type="EMBL" id="BORT01000030">
    <property type="protein sequence ID" value="GIO50291.1"/>
    <property type="molecule type" value="Genomic_DNA"/>
</dbReference>
<dbReference type="InterPro" id="IPR016787">
    <property type="entry name" value="UCP021328"/>
</dbReference>
<sequence>MKLTVFFDEPYWVGVVEVESGGKVMAGKHTFGAEPSLQQVWEFVLQELPALVERLSVGVTANKAPRKAVNPKRLARLAARETRSRGVSSASQEAMRLELEKRKQERSRLGKEQREALAARKREIAVRKAKAKHRGR</sequence>
<comment type="caution">
    <text evidence="2">The sequence shown here is derived from an EMBL/GenBank/DDBJ whole genome shotgun (WGS) entry which is preliminary data.</text>
</comment>
<keyword evidence="3" id="KW-1185">Reference proteome</keyword>
<dbReference type="AlphaFoldDB" id="A0A920CQV6"/>
<reference evidence="2 3" key="1">
    <citation type="submission" date="2021-03" db="EMBL/GenBank/DDBJ databases">
        <title>Antimicrobial resistance genes in bacteria isolated from Japanese honey, and their potential for conferring macrolide and lincosamide resistance in the American foulbrood pathogen Paenibacillus larvae.</title>
        <authorList>
            <person name="Okamoto M."/>
            <person name="Kumagai M."/>
            <person name="Kanamori H."/>
            <person name="Takamatsu D."/>
        </authorList>
    </citation>
    <scope>NUCLEOTIDE SEQUENCE [LARGE SCALE GENOMIC DNA]</scope>
    <source>
        <strain evidence="2 3">J34TS1</strain>
    </source>
</reference>
<feature type="compositionally biased region" description="Basic residues" evidence="1">
    <location>
        <begin position="127"/>
        <end position="136"/>
    </location>
</feature>
<dbReference type="RefSeq" id="WP_212980543.1">
    <property type="nucleotide sequence ID" value="NZ_AP025343.1"/>
</dbReference>
<proteinExistence type="predicted"/>
<evidence type="ECO:0000313" key="3">
    <source>
        <dbReference type="Proteomes" id="UP000682811"/>
    </source>
</evidence>
<feature type="compositionally biased region" description="Basic and acidic residues" evidence="1">
    <location>
        <begin position="95"/>
        <end position="126"/>
    </location>
</feature>
<organism evidence="2 3">
    <name type="scientific">Paenibacillus azoreducens</name>
    <dbReference type="NCBI Taxonomy" id="116718"/>
    <lineage>
        <taxon>Bacteria</taxon>
        <taxon>Bacillati</taxon>
        <taxon>Bacillota</taxon>
        <taxon>Bacilli</taxon>
        <taxon>Bacillales</taxon>
        <taxon>Paenibacillaceae</taxon>
        <taxon>Paenibacillus</taxon>
    </lineage>
</organism>
<evidence type="ECO:0008006" key="4">
    <source>
        <dbReference type="Google" id="ProtNLM"/>
    </source>
</evidence>
<name>A0A920CQV6_9BACL</name>
<dbReference type="PIRSF" id="PIRSF021328">
    <property type="entry name" value="UCP021328"/>
    <property type="match status" value="1"/>
</dbReference>